<proteinExistence type="predicted"/>
<evidence type="ECO:0000256" key="2">
    <source>
        <dbReference type="SAM" id="SignalP"/>
    </source>
</evidence>
<dbReference type="InterPro" id="IPR000198">
    <property type="entry name" value="RhoGAP_dom"/>
</dbReference>
<dbReference type="PANTHER" id="PTHR12635:SF8">
    <property type="entry name" value="RHO GTPASE-ACTIVATING PROTEIN 36"/>
    <property type="match status" value="1"/>
</dbReference>
<feature type="domain" description="Rho-GAP" evidence="3">
    <location>
        <begin position="1"/>
        <end position="246"/>
    </location>
</feature>
<dbReference type="Pfam" id="PF00620">
    <property type="entry name" value="RhoGAP"/>
    <property type="match status" value="1"/>
</dbReference>
<reference evidence="5" key="1">
    <citation type="journal article" date="2013" name="Science">
        <title>Comparative analysis of bat genomes provides insight into the evolution of flight and immunity.</title>
        <authorList>
            <person name="Zhang G."/>
            <person name="Cowled C."/>
            <person name="Shi Z."/>
            <person name="Huang Z."/>
            <person name="Bishop-Lilly K.A."/>
            <person name="Fang X."/>
            <person name="Wynne J.W."/>
            <person name="Xiong Z."/>
            <person name="Baker M.L."/>
            <person name="Zhao W."/>
            <person name="Tachedjian M."/>
            <person name="Zhu Y."/>
            <person name="Zhou P."/>
            <person name="Jiang X."/>
            <person name="Ng J."/>
            <person name="Yang L."/>
            <person name="Wu L."/>
            <person name="Xiao J."/>
            <person name="Feng Y."/>
            <person name="Chen Y."/>
            <person name="Sun X."/>
            <person name="Zhang Y."/>
            <person name="Marsh G.A."/>
            <person name="Crameri G."/>
            <person name="Broder C.C."/>
            <person name="Frey K.G."/>
            <person name="Wang L.F."/>
            <person name="Wang J."/>
        </authorList>
    </citation>
    <scope>NUCLEOTIDE SEQUENCE [LARGE SCALE GENOMIC DNA]</scope>
</reference>
<evidence type="ECO:0000313" key="5">
    <source>
        <dbReference type="Proteomes" id="UP000010552"/>
    </source>
</evidence>
<evidence type="ECO:0000256" key="1">
    <source>
        <dbReference type="ARBA" id="ARBA00022468"/>
    </source>
</evidence>
<gene>
    <name evidence="4" type="ORF">PAL_GLEAN10001249</name>
</gene>
<dbReference type="EMBL" id="KB030663">
    <property type="protein sequence ID" value="ELK12160.1"/>
    <property type="molecule type" value="Genomic_DNA"/>
</dbReference>
<sequence length="246" mass="27713">MPPLLLLSAFIFLVLGGAQRHNPEGKTKMISIHSLFELERLKLQETAYQELEARHFLSEFRPDRAISLKMFGLRLEEVLVNEFTLRAVYVDSLADLKNGALLLQTLQLSRISFPIGQRLLGSKKKMSLNPIAKRVPQVVEACCNFIEKRALKPQDHLSALQFLVYLMPPCHSDALECLRKALHKIAENCEDSIGLDEQLVSGNRMTSTNLALVFGSALLKKGKFTKKESRETRLGIDHYIASVNVV</sequence>
<dbReference type="Proteomes" id="UP000010552">
    <property type="component" value="Unassembled WGS sequence"/>
</dbReference>
<dbReference type="FunCoup" id="L5KKS6">
    <property type="interactions" value="15"/>
</dbReference>
<dbReference type="GO" id="GO:0005096">
    <property type="term" value="F:GTPase activator activity"/>
    <property type="evidence" value="ECO:0007669"/>
    <property type="project" value="UniProtKB-KW"/>
</dbReference>
<dbReference type="GO" id="GO:0007165">
    <property type="term" value="P:signal transduction"/>
    <property type="evidence" value="ECO:0007669"/>
    <property type="project" value="InterPro"/>
</dbReference>
<organism evidence="4 5">
    <name type="scientific">Pteropus alecto</name>
    <name type="common">Black flying fox</name>
    <dbReference type="NCBI Taxonomy" id="9402"/>
    <lineage>
        <taxon>Eukaryota</taxon>
        <taxon>Metazoa</taxon>
        <taxon>Chordata</taxon>
        <taxon>Craniata</taxon>
        <taxon>Vertebrata</taxon>
        <taxon>Euteleostomi</taxon>
        <taxon>Mammalia</taxon>
        <taxon>Eutheria</taxon>
        <taxon>Laurasiatheria</taxon>
        <taxon>Chiroptera</taxon>
        <taxon>Yinpterochiroptera</taxon>
        <taxon>Pteropodoidea</taxon>
        <taxon>Pteropodidae</taxon>
        <taxon>Pteropodinae</taxon>
        <taxon>Pteropus</taxon>
    </lineage>
</organism>
<dbReference type="STRING" id="9402.L5KKS6"/>
<dbReference type="InParanoid" id="L5KKS6"/>
<dbReference type="Gene3D" id="1.10.555.10">
    <property type="entry name" value="Rho GTPase activation protein"/>
    <property type="match status" value="1"/>
</dbReference>
<keyword evidence="5" id="KW-1185">Reference proteome</keyword>
<evidence type="ECO:0000313" key="4">
    <source>
        <dbReference type="EMBL" id="ELK12160.1"/>
    </source>
</evidence>
<dbReference type="InterPro" id="IPR008936">
    <property type="entry name" value="Rho_GTPase_activation_prot"/>
</dbReference>
<keyword evidence="2" id="KW-0732">Signal</keyword>
<evidence type="ECO:0000259" key="3">
    <source>
        <dbReference type="PROSITE" id="PS50238"/>
    </source>
</evidence>
<feature type="signal peptide" evidence="2">
    <location>
        <begin position="1"/>
        <end position="20"/>
    </location>
</feature>
<accession>L5KKS6</accession>
<feature type="chain" id="PRO_5003969305" evidence="2">
    <location>
        <begin position="21"/>
        <end position="246"/>
    </location>
</feature>
<dbReference type="PANTHER" id="PTHR12635">
    <property type="entry name" value="RHO-GTPASE-ACTIVATING PROTEIN 6 FAMILY MEMBER"/>
    <property type="match status" value="1"/>
</dbReference>
<protein>
    <submittedName>
        <fullName evidence="4">Putative Rho GTPase-activating protein FLJ46335</fullName>
    </submittedName>
</protein>
<dbReference type="InterPro" id="IPR037863">
    <property type="entry name" value="RHOGAP6/36"/>
</dbReference>
<keyword evidence="1" id="KW-0343">GTPase activation</keyword>
<dbReference type="AlphaFoldDB" id="L5KKS6"/>
<name>L5KKS6_PTEAL</name>
<dbReference type="SUPFAM" id="SSF48350">
    <property type="entry name" value="GTPase activation domain, GAP"/>
    <property type="match status" value="1"/>
</dbReference>
<dbReference type="PROSITE" id="PS50238">
    <property type="entry name" value="RHOGAP"/>
    <property type="match status" value="1"/>
</dbReference>